<evidence type="ECO:0000256" key="16">
    <source>
        <dbReference type="ARBA" id="ARBA00049209"/>
    </source>
</evidence>
<feature type="binding site" evidence="18">
    <location>
        <position position="162"/>
    </location>
    <ligand>
        <name>K(+)</name>
        <dbReference type="ChEBI" id="CHEBI:29103"/>
    </ligand>
</feature>
<comment type="similarity">
    <text evidence="4 19">In the C-terminal section; belongs to the NnrD/CARKD family.</text>
</comment>
<dbReference type="HAMAP" id="MF_01965">
    <property type="entry name" value="NADHX_dehydratase"/>
    <property type="match status" value="1"/>
</dbReference>
<dbReference type="Proteomes" id="UP001143463">
    <property type="component" value="Unassembled WGS sequence"/>
</dbReference>
<feature type="binding site" evidence="18">
    <location>
        <begin position="62"/>
        <end position="66"/>
    </location>
    <ligand>
        <name>(6S)-NADPHX</name>
        <dbReference type="ChEBI" id="CHEBI:64076"/>
    </ligand>
</feature>
<evidence type="ECO:0000256" key="9">
    <source>
        <dbReference type="ARBA" id="ARBA00022958"/>
    </source>
</evidence>
<keyword evidence="6 17" id="KW-0547">Nucleotide-binding</keyword>
<evidence type="ECO:0000256" key="8">
    <source>
        <dbReference type="ARBA" id="ARBA00022857"/>
    </source>
</evidence>
<evidence type="ECO:0000256" key="10">
    <source>
        <dbReference type="ARBA" id="ARBA00023027"/>
    </source>
</evidence>
<dbReference type="InterPro" id="IPR036652">
    <property type="entry name" value="YjeF_N_dom_sf"/>
</dbReference>
<dbReference type="InterPro" id="IPR030677">
    <property type="entry name" value="Nnr"/>
</dbReference>
<dbReference type="GO" id="GO:0110051">
    <property type="term" value="P:metabolite repair"/>
    <property type="evidence" value="ECO:0007669"/>
    <property type="project" value="TreeGrafter"/>
</dbReference>
<evidence type="ECO:0000256" key="12">
    <source>
        <dbReference type="ARBA" id="ARBA00023239"/>
    </source>
</evidence>
<evidence type="ECO:0000256" key="13">
    <source>
        <dbReference type="ARBA" id="ARBA00023268"/>
    </source>
</evidence>
<comment type="cofactor">
    <cofactor evidence="17">
        <name>Mg(2+)</name>
        <dbReference type="ChEBI" id="CHEBI:18420"/>
    </cofactor>
</comment>
<dbReference type="Gene3D" id="3.40.50.10260">
    <property type="entry name" value="YjeF N-terminal domain"/>
    <property type="match status" value="1"/>
</dbReference>
<dbReference type="InterPro" id="IPR004443">
    <property type="entry name" value="YjeF_N_dom"/>
</dbReference>
<name>A0A9W6L343_9PSEU</name>
<comment type="caution">
    <text evidence="18">Lacks conserved residue(s) required for the propagation of feature annotation.</text>
</comment>
<feature type="domain" description="YjeF N-terminal" evidence="21">
    <location>
        <begin position="10"/>
        <end position="214"/>
    </location>
</feature>
<dbReference type="Pfam" id="PF03853">
    <property type="entry name" value="YjeF_N"/>
    <property type="match status" value="1"/>
</dbReference>
<sequence length="492" mass="49469">MQGVWTAQQIREAEEVLLDRLPDGVLMRRAAHGLALGVRRFLGERHGRTTGRRVTLLVGAGNNGGDALWAGAELRRAGLAVTAVLLAPDRAHAAGLAAFRRARGRVLVGEDPGASAAVTGADVVVDGIVGISGKGALREPAGALVEAAGAAGVPIVAVDLPSGVDADTGTTDGAAVDAALTVTFGALKPVHVLARPRCGDIVLVDIGLGPNLPEPHAWVLEAADVGEHWPIPGPTDDKYTQGVVGVAAGSATYPGAAVLATGSAVLATSGMVRFAGSAADVVRSHWPEVVGTDDLAQAGRTQAWSVGPGIGTDAAGYDLLSGVLDRDVPTCIDADGITLLSEHEDLRRAVHGRTVVVTPHAGEFVRIAGEVGPDRIGAARQAAVELGVTVLLKGNATVVADPDGRALVNPSDDAWAATAGSGDVLTGLVGALLAAGLDPWWAAGCAAHVHTRAATLAAERAGGEPAVPAPASTLQAAIPAAIREVREAALGV</sequence>
<feature type="binding site" evidence="17">
    <location>
        <position position="309"/>
    </location>
    <ligand>
        <name>(6S)-NADPHX</name>
        <dbReference type="ChEBI" id="CHEBI:64076"/>
    </ligand>
</feature>
<keyword evidence="23" id="KW-1185">Reference proteome</keyword>
<feature type="binding site" evidence="18">
    <location>
        <position position="159"/>
    </location>
    <ligand>
        <name>(6S)-NADPHX</name>
        <dbReference type="ChEBI" id="CHEBI:64076"/>
    </ligand>
</feature>
<keyword evidence="13" id="KW-0511">Multifunctional enzyme</keyword>
<dbReference type="InterPro" id="IPR017953">
    <property type="entry name" value="Carbohydrate_kinase_pred_CS"/>
</dbReference>
<dbReference type="InterPro" id="IPR029056">
    <property type="entry name" value="Ribokinase-like"/>
</dbReference>
<dbReference type="CDD" id="cd01171">
    <property type="entry name" value="YXKO-related"/>
    <property type="match status" value="1"/>
</dbReference>
<feature type="domain" description="YjeF C-terminal" evidence="20">
    <location>
        <begin position="221"/>
        <end position="485"/>
    </location>
</feature>
<comment type="function">
    <text evidence="17">Catalyzes the dehydration of the S-form of NAD(P)HX at the expense of ADP, which is converted to AMP. Together with NAD(P)HX epimerase, which catalyzes the epimerization of the S- and R-forms, the enzyme allows the repair of both epimers of NAD(P)HX, a damaged form of NAD(P)H that is a result of enzymatic or heat-dependent hydration.</text>
</comment>
<comment type="catalytic activity">
    <reaction evidence="2 18 19">
        <text>(6R)-NADPHX = (6S)-NADPHX</text>
        <dbReference type="Rhea" id="RHEA:32227"/>
        <dbReference type="ChEBI" id="CHEBI:64076"/>
        <dbReference type="ChEBI" id="CHEBI:64077"/>
        <dbReference type="EC" id="5.1.99.6"/>
    </reaction>
</comment>
<feature type="binding site" evidence="18">
    <location>
        <begin position="130"/>
        <end position="136"/>
    </location>
    <ligand>
        <name>(6S)-NADPHX</name>
        <dbReference type="ChEBI" id="CHEBI:64076"/>
    </ligand>
</feature>
<evidence type="ECO:0000256" key="2">
    <source>
        <dbReference type="ARBA" id="ARBA00000909"/>
    </source>
</evidence>
<dbReference type="HAMAP" id="MF_01966">
    <property type="entry name" value="NADHX_epimerase"/>
    <property type="match status" value="1"/>
</dbReference>
<dbReference type="Gene3D" id="3.40.1190.20">
    <property type="match status" value="1"/>
</dbReference>
<dbReference type="InterPro" id="IPR000631">
    <property type="entry name" value="CARKD"/>
</dbReference>
<comment type="catalytic activity">
    <reaction evidence="1 18 19">
        <text>(6R)-NADHX = (6S)-NADHX</text>
        <dbReference type="Rhea" id="RHEA:32215"/>
        <dbReference type="ChEBI" id="CHEBI:64074"/>
        <dbReference type="ChEBI" id="CHEBI:64075"/>
        <dbReference type="EC" id="5.1.99.6"/>
    </reaction>
</comment>
<comment type="function">
    <text evidence="18">Catalyzes the epimerization of the S- and R-forms of NAD(P)HX, a damaged form of NAD(P)H that is a result of enzymatic or heat-dependent hydration. This is a prerequisite for the S-specific NAD(P)H-hydrate dehydratase to allow the repair of both epimers of NAD(P)HX.</text>
</comment>
<evidence type="ECO:0000256" key="5">
    <source>
        <dbReference type="ARBA" id="ARBA00022723"/>
    </source>
</evidence>
<evidence type="ECO:0000256" key="11">
    <source>
        <dbReference type="ARBA" id="ARBA00023235"/>
    </source>
</evidence>
<keyword evidence="10 17" id="KW-0520">NAD</keyword>
<evidence type="ECO:0000256" key="14">
    <source>
        <dbReference type="ARBA" id="ARBA00025153"/>
    </source>
</evidence>
<dbReference type="PROSITE" id="PS51383">
    <property type="entry name" value="YJEF_C_3"/>
    <property type="match status" value="1"/>
</dbReference>
<dbReference type="SUPFAM" id="SSF53613">
    <property type="entry name" value="Ribokinase-like"/>
    <property type="match status" value="1"/>
</dbReference>
<reference evidence="22" key="2">
    <citation type="submission" date="2023-01" db="EMBL/GenBank/DDBJ databases">
        <authorList>
            <person name="Sun Q."/>
            <person name="Evtushenko L."/>
        </authorList>
    </citation>
    <scope>NUCLEOTIDE SEQUENCE</scope>
    <source>
        <strain evidence="22">VKM Ac-1069</strain>
    </source>
</reference>
<dbReference type="GO" id="GO:0052856">
    <property type="term" value="F:NAD(P)HX epimerase activity"/>
    <property type="evidence" value="ECO:0007669"/>
    <property type="project" value="UniProtKB-UniRule"/>
</dbReference>
<evidence type="ECO:0000259" key="21">
    <source>
        <dbReference type="PROSITE" id="PS51385"/>
    </source>
</evidence>
<evidence type="ECO:0000256" key="18">
    <source>
        <dbReference type="HAMAP-Rule" id="MF_01966"/>
    </source>
</evidence>
<comment type="catalytic activity">
    <reaction evidence="16 17 19">
        <text>(6S)-NADPHX + ADP = AMP + phosphate + NADPH + H(+)</text>
        <dbReference type="Rhea" id="RHEA:32235"/>
        <dbReference type="ChEBI" id="CHEBI:15378"/>
        <dbReference type="ChEBI" id="CHEBI:43474"/>
        <dbReference type="ChEBI" id="CHEBI:57783"/>
        <dbReference type="ChEBI" id="CHEBI:64076"/>
        <dbReference type="ChEBI" id="CHEBI:456215"/>
        <dbReference type="ChEBI" id="CHEBI:456216"/>
        <dbReference type="EC" id="4.2.1.136"/>
    </reaction>
</comment>
<dbReference type="EC" id="5.1.99.6" evidence="19"/>
<proteinExistence type="inferred from homology"/>
<comment type="cofactor">
    <cofactor evidence="18 19">
        <name>K(+)</name>
        <dbReference type="ChEBI" id="CHEBI:29103"/>
    </cofactor>
    <text evidence="18 19">Binds 1 potassium ion per subunit.</text>
</comment>
<dbReference type="PROSITE" id="PS01050">
    <property type="entry name" value="YJEF_C_2"/>
    <property type="match status" value="1"/>
</dbReference>
<dbReference type="GO" id="GO:0046872">
    <property type="term" value="F:metal ion binding"/>
    <property type="evidence" value="ECO:0007669"/>
    <property type="project" value="UniProtKB-UniRule"/>
</dbReference>
<organism evidence="22 23">
    <name type="scientific">Pseudonocardia halophobica</name>
    <dbReference type="NCBI Taxonomy" id="29401"/>
    <lineage>
        <taxon>Bacteria</taxon>
        <taxon>Bacillati</taxon>
        <taxon>Actinomycetota</taxon>
        <taxon>Actinomycetes</taxon>
        <taxon>Pseudonocardiales</taxon>
        <taxon>Pseudonocardiaceae</taxon>
        <taxon>Pseudonocardia</taxon>
    </lineage>
</organism>
<evidence type="ECO:0000256" key="19">
    <source>
        <dbReference type="PIRNR" id="PIRNR017184"/>
    </source>
</evidence>
<dbReference type="NCBIfam" id="TIGR00196">
    <property type="entry name" value="yjeF_cterm"/>
    <property type="match status" value="1"/>
</dbReference>
<feature type="binding site" evidence="17">
    <location>
        <position position="423"/>
    </location>
    <ligand>
        <name>(6S)-NADPHX</name>
        <dbReference type="ChEBI" id="CHEBI:64076"/>
    </ligand>
</feature>
<keyword evidence="8 17" id="KW-0521">NADP</keyword>
<feature type="binding site" evidence="17">
    <location>
        <position position="256"/>
    </location>
    <ligand>
        <name>(6S)-NADPHX</name>
        <dbReference type="ChEBI" id="CHEBI:64076"/>
    </ligand>
</feature>
<evidence type="ECO:0000313" key="22">
    <source>
        <dbReference type="EMBL" id="GLL11374.1"/>
    </source>
</evidence>
<comment type="similarity">
    <text evidence="17">Belongs to the NnrD/CARKD family.</text>
</comment>
<dbReference type="PROSITE" id="PS51385">
    <property type="entry name" value="YJEF_N"/>
    <property type="match status" value="1"/>
</dbReference>
<dbReference type="Pfam" id="PF01256">
    <property type="entry name" value="Carb_kinase"/>
    <property type="match status" value="1"/>
</dbReference>
<comment type="similarity">
    <text evidence="3 19">In the N-terminal section; belongs to the NnrE/AIBP family.</text>
</comment>
<evidence type="ECO:0000256" key="6">
    <source>
        <dbReference type="ARBA" id="ARBA00022741"/>
    </source>
</evidence>
<evidence type="ECO:0000313" key="23">
    <source>
        <dbReference type="Proteomes" id="UP001143463"/>
    </source>
</evidence>
<comment type="caution">
    <text evidence="22">The sequence shown here is derived from an EMBL/GenBank/DDBJ whole genome shotgun (WGS) entry which is preliminary data.</text>
</comment>
<gene>
    <name evidence="17" type="primary">nnrD</name>
    <name evidence="18" type="synonym">nnrE</name>
    <name evidence="22" type="ORF">GCM10017577_25150</name>
</gene>
<comment type="function">
    <text evidence="14 19">Bifunctional enzyme that catalyzes the epimerization of the S- and R-forms of NAD(P)HX and the dehydration of the S-form of NAD(P)HX at the expense of ADP, which is converted to AMP. This allows the repair of both epimers of NAD(P)HX, a damaged form of NAD(P)H that is a result of enzymatic or heat-dependent hydration.</text>
</comment>
<keyword evidence="7 17" id="KW-0067">ATP-binding</keyword>
<dbReference type="EMBL" id="BSFQ01000008">
    <property type="protein sequence ID" value="GLL11374.1"/>
    <property type="molecule type" value="Genomic_DNA"/>
</dbReference>
<keyword evidence="5 18" id="KW-0479">Metal-binding</keyword>
<dbReference type="PANTHER" id="PTHR12592">
    <property type="entry name" value="ATP-DEPENDENT (S)-NAD(P)H-HYDRATE DEHYDRATASE FAMILY MEMBER"/>
    <property type="match status" value="1"/>
</dbReference>
<dbReference type="GO" id="GO:0046496">
    <property type="term" value="P:nicotinamide nucleotide metabolic process"/>
    <property type="evidence" value="ECO:0007669"/>
    <property type="project" value="UniProtKB-UniRule"/>
</dbReference>
<feature type="binding site" evidence="18">
    <location>
        <position position="126"/>
    </location>
    <ligand>
        <name>K(+)</name>
        <dbReference type="ChEBI" id="CHEBI:29103"/>
    </ligand>
</feature>
<feature type="binding site" evidence="17">
    <location>
        <begin position="393"/>
        <end position="397"/>
    </location>
    <ligand>
        <name>AMP</name>
        <dbReference type="ChEBI" id="CHEBI:456215"/>
    </ligand>
</feature>
<evidence type="ECO:0000256" key="4">
    <source>
        <dbReference type="ARBA" id="ARBA00009524"/>
    </source>
</evidence>
<dbReference type="GO" id="GO:0052855">
    <property type="term" value="F:ADP-dependent NAD(P)H-hydrate dehydratase activity"/>
    <property type="evidence" value="ECO:0007669"/>
    <property type="project" value="UniProtKB-UniRule"/>
</dbReference>
<comment type="subunit">
    <text evidence="17">Homotetramer.</text>
</comment>
<feature type="binding site" evidence="17">
    <location>
        <position position="360"/>
    </location>
    <ligand>
        <name>(6S)-NADPHX</name>
        <dbReference type="ChEBI" id="CHEBI:64076"/>
    </ligand>
</feature>
<evidence type="ECO:0000259" key="20">
    <source>
        <dbReference type="PROSITE" id="PS51383"/>
    </source>
</evidence>
<accession>A0A9W6L343</accession>
<feature type="binding site" evidence="18">
    <location>
        <position position="63"/>
    </location>
    <ligand>
        <name>K(+)</name>
        <dbReference type="ChEBI" id="CHEBI:29103"/>
    </ligand>
</feature>
<keyword evidence="9 18" id="KW-0630">Potassium</keyword>
<dbReference type="PANTHER" id="PTHR12592:SF0">
    <property type="entry name" value="ATP-DEPENDENT (S)-NAD(P)H-HYDRATE DEHYDRATASE"/>
    <property type="match status" value="1"/>
</dbReference>
<dbReference type="PIRSF" id="PIRSF017184">
    <property type="entry name" value="Nnr"/>
    <property type="match status" value="1"/>
</dbReference>
<protein>
    <recommendedName>
        <fullName evidence="19">Bifunctional NAD(P)H-hydrate repair enzyme</fullName>
    </recommendedName>
    <alternativeName>
        <fullName evidence="19">Nicotinamide nucleotide repair protein</fullName>
    </alternativeName>
    <domain>
        <recommendedName>
            <fullName evidence="19">ADP-dependent (S)-NAD(P)H-hydrate dehydratase</fullName>
            <ecNumber evidence="19">4.2.1.136</ecNumber>
        </recommendedName>
        <alternativeName>
            <fullName evidence="19">ADP-dependent NAD(P)HX dehydratase</fullName>
        </alternativeName>
    </domain>
    <domain>
        <recommendedName>
            <fullName evidence="19">NAD(P)H-hydrate epimerase</fullName>
            <ecNumber evidence="19">5.1.99.6</ecNumber>
        </recommendedName>
    </domain>
</protein>
<keyword evidence="12 17" id="KW-0456">Lyase</keyword>
<evidence type="ECO:0000256" key="15">
    <source>
        <dbReference type="ARBA" id="ARBA00048238"/>
    </source>
</evidence>
<comment type="catalytic activity">
    <reaction evidence="15 17 19">
        <text>(6S)-NADHX + ADP = AMP + phosphate + NADH + H(+)</text>
        <dbReference type="Rhea" id="RHEA:32223"/>
        <dbReference type="ChEBI" id="CHEBI:15378"/>
        <dbReference type="ChEBI" id="CHEBI:43474"/>
        <dbReference type="ChEBI" id="CHEBI:57945"/>
        <dbReference type="ChEBI" id="CHEBI:64074"/>
        <dbReference type="ChEBI" id="CHEBI:456215"/>
        <dbReference type="ChEBI" id="CHEBI:456216"/>
        <dbReference type="EC" id="4.2.1.136"/>
    </reaction>
</comment>
<keyword evidence="11 18" id="KW-0413">Isomerase</keyword>
<evidence type="ECO:0000256" key="1">
    <source>
        <dbReference type="ARBA" id="ARBA00000013"/>
    </source>
</evidence>
<dbReference type="RefSeq" id="WP_037046588.1">
    <property type="nucleotide sequence ID" value="NZ_BAAAUZ010000042.1"/>
</dbReference>
<comment type="similarity">
    <text evidence="18">Belongs to the NnrE/AIBP family.</text>
</comment>
<dbReference type="SUPFAM" id="SSF64153">
    <property type="entry name" value="YjeF N-terminal domain-like"/>
    <property type="match status" value="1"/>
</dbReference>
<evidence type="ECO:0000256" key="3">
    <source>
        <dbReference type="ARBA" id="ARBA00006001"/>
    </source>
</evidence>
<dbReference type="EC" id="4.2.1.136" evidence="19"/>
<feature type="binding site" evidence="17">
    <location>
        <position position="422"/>
    </location>
    <ligand>
        <name>AMP</name>
        <dbReference type="ChEBI" id="CHEBI:456215"/>
    </ligand>
</feature>
<dbReference type="NCBIfam" id="TIGR00197">
    <property type="entry name" value="yjeF_nterm"/>
    <property type="match status" value="1"/>
</dbReference>
<dbReference type="AlphaFoldDB" id="A0A9W6L343"/>
<dbReference type="GO" id="GO:0005524">
    <property type="term" value="F:ATP binding"/>
    <property type="evidence" value="ECO:0007669"/>
    <property type="project" value="UniProtKB-UniRule"/>
</dbReference>
<reference evidence="22" key="1">
    <citation type="journal article" date="2014" name="Int. J. Syst. Evol. Microbiol.">
        <title>Complete genome sequence of Corynebacterium casei LMG S-19264T (=DSM 44701T), isolated from a smear-ripened cheese.</title>
        <authorList>
            <consortium name="US DOE Joint Genome Institute (JGI-PGF)"/>
            <person name="Walter F."/>
            <person name="Albersmeier A."/>
            <person name="Kalinowski J."/>
            <person name="Ruckert C."/>
        </authorList>
    </citation>
    <scope>NUCLEOTIDE SEQUENCE</scope>
    <source>
        <strain evidence="22">VKM Ac-1069</strain>
    </source>
</reference>
<evidence type="ECO:0000256" key="17">
    <source>
        <dbReference type="HAMAP-Rule" id="MF_01965"/>
    </source>
</evidence>
<evidence type="ECO:0000256" key="7">
    <source>
        <dbReference type="ARBA" id="ARBA00022840"/>
    </source>
</evidence>